<sequence length="209" mass="22142">MASTSQTLFNALRQPAGLALQEMRGDHLSVNTVQNILVLSSPDPDRAEKYPHITSITLGGAVFSSRGYIACPENTVKGVIHGIPPDYSAANIHDEVVQPCNPTALHARRIGQTNKVLVSFSGSRVPHYINIKSSVAATQNMVATLNTHLAKVLPKDAPVRTKTAVPGPTRHTPYTRIPVTSLVNVSVKNGDSSSAVSSSPATPLPSKPV</sequence>
<evidence type="ECO:0000313" key="2">
    <source>
        <dbReference type="EMBL" id="KAH9369222.1"/>
    </source>
</evidence>
<evidence type="ECO:0000313" key="3">
    <source>
        <dbReference type="Proteomes" id="UP000821853"/>
    </source>
</evidence>
<dbReference type="VEuPathDB" id="VectorBase:HLOH_045274"/>
<evidence type="ECO:0000256" key="1">
    <source>
        <dbReference type="SAM" id="MobiDB-lite"/>
    </source>
</evidence>
<gene>
    <name evidence="2" type="ORF">HPB48_016937</name>
</gene>
<accession>A0A9J6FSQ3</accession>
<keyword evidence="3" id="KW-1185">Reference proteome</keyword>
<feature type="compositionally biased region" description="Low complexity" evidence="1">
    <location>
        <begin position="192"/>
        <end position="201"/>
    </location>
</feature>
<dbReference type="AlphaFoldDB" id="A0A9J6FSQ3"/>
<dbReference type="OrthoDB" id="10522293at2759"/>
<name>A0A9J6FSQ3_HAELO</name>
<dbReference type="Proteomes" id="UP000821853">
    <property type="component" value="Chromosome 2"/>
</dbReference>
<organism evidence="2 3">
    <name type="scientific">Haemaphysalis longicornis</name>
    <name type="common">Bush tick</name>
    <dbReference type="NCBI Taxonomy" id="44386"/>
    <lineage>
        <taxon>Eukaryota</taxon>
        <taxon>Metazoa</taxon>
        <taxon>Ecdysozoa</taxon>
        <taxon>Arthropoda</taxon>
        <taxon>Chelicerata</taxon>
        <taxon>Arachnida</taxon>
        <taxon>Acari</taxon>
        <taxon>Parasitiformes</taxon>
        <taxon>Ixodida</taxon>
        <taxon>Ixodoidea</taxon>
        <taxon>Ixodidae</taxon>
        <taxon>Haemaphysalinae</taxon>
        <taxon>Haemaphysalis</taxon>
    </lineage>
</organism>
<comment type="caution">
    <text evidence="2">The sequence shown here is derived from an EMBL/GenBank/DDBJ whole genome shotgun (WGS) entry which is preliminary data.</text>
</comment>
<protein>
    <submittedName>
        <fullName evidence="2">Uncharacterized protein</fullName>
    </submittedName>
</protein>
<dbReference type="EMBL" id="JABSTR010000004">
    <property type="protein sequence ID" value="KAH9369222.1"/>
    <property type="molecule type" value="Genomic_DNA"/>
</dbReference>
<proteinExistence type="predicted"/>
<reference evidence="2 3" key="1">
    <citation type="journal article" date="2020" name="Cell">
        <title>Large-Scale Comparative Analyses of Tick Genomes Elucidate Their Genetic Diversity and Vector Capacities.</title>
        <authorList>
            <consortium name="Tick Genome and Microbiome Consortium (TIGMIC)"/>
            <person name="Jia N."/>
            <person name="Wang J."/>
            <person name="Shi W."/>
            <person name="Du L."/>
            <person name="Sun Y."/>
            <person name="Zhan W."/>
            <person name="Jiang J.F."/>
            <person name="Wang Q."/>
            <person name="Zhang B."/>
            <person name="Ji P."/>
            <person name="Bell-Sakyi L."/>
            <person name="Cui X.M."/>
            <person name="Yuan T.T."/>
            <person name="Jiang B.G."/>
            <person name="Yang W.F."/>
            <person name="Lam T.T."/>
            <person name="Chang Q.C."/>
            <person name="Ding S.J."/>
            <person name="Wang X.J."/>
            <person name="Zhu J.G."/>
            <person name="Ruan X.D."/>
            <person name="Zhao L."/>
            <person name="Wei J.T."/>
            <person name="Ye R.Z."/>
            <person name="Que T.C."/>
            <person name="Du C.H."/>
            <person name="Zhou Y.H."/>
            <person name="Cheng J.X."/>
            <person name="Dai P.F."/>
            <person name="Guo W.B."/>
            <person name="Han X.H."/>
            <person name="Huang E.J."/>
            <person name="Li L.F."/>
            <person name="Wei W."/>
            <person name="Gao Y.C."/>
            <person name="Liu J.Z."/>
            <person name="Shao H.Z."/>
            <person name="Wang X."/>
            <person name="Wang C.C."/>
            <person name="Yang T.C."/>
            <person name="Huo Q.B."/>
            <person name="Li W."/>
            <person name="Chen H.Y."/>
            <person name="Chen S.E."/>
            <person name="Zhou L.G."/>
            <person name="Ni X.B."/>
            <person name="Tian J.H."/>
            <person name="Sheng Y."/>
            <person name="Liu T."/>
            <person name="Pan Y.S."/>
            <person name="Xia L.Y."/>
            <person name="Li J."/>
            <person name="Zhao F."/>
            <person name="Cao W.C."/>
        </authorList>
    </citation>
    <scope>NUCLEOTIDE SEQUENCE [LARGE SCALE GENOMIC DNA]</scope>
    <source>
        <strain evidence="2">HaeL-2018</strain>
    </source>
</reference>
<feature type="region of interest" description="Disordered" evidence="1">
    <location>
        <begin position="189"/>
        <end position="209"/>
    </location>
</feature>